<dbReference type="SUPFAM" id="SSF52096">
    <property type="entry name" value="ClpP/crotonase"/>
    <property type="match status" value="1"/>
</dbReference>
<sequence>MSGGRIQVERRTDAQSQGVVVITINRPEALNSLTREMIVDLARVFAELSEDPSVRVVCLTGAGRAFCAGVDLTAASSVFQGNAFDNEHESPVAQMAKCSFPIIGVINGAAVTAGLELALACDILIASTKARFADTHCVFGIAPGWGLSQKLPRMIAANRARDFSFSGKFITGETAEKWGLVSQVVEPERLMAVAIAFASTIAKNHQKMVKHYKRVLNDGLGMPLKEALQMEQNRAQEYYATMGPDAFEKMKKFIASRSAAAEKETKKPSPAKDSSRPPRSRM</sequence>
<dbReference type="Proteomes" id="UP000265515">
    <property type="component" value="Unassembled WGS sequence"/>
</dbReference>
<name>A0A388MEU2_CHABU</name>
<dbReference type="Gramene" id="GBG93071">
    <property type="protein sequence ID" value="GBG93071"/>
    <property type="gene ID" value="CBR_g58690"/>
</dbReference>
<comment type="caution">
    <text evidence="3">The sequence shown here is derived from an EMBL/GenBank/DDBJ whole genome shotgun (WGS) entry which is preliminary data.</text>
</comment>
<dbReference type="PANTHER" id="PTHR43802:SF1">
    <property type="entry name" value="IP11341P-RELATED"/>
    <property type="match status" value="1"/>
</dbReference>
<comment type="similarity">
    <text evidence="1">Belongs to the enoyl-CoA hydratase/isomerase family.</text>
</comment>
<dbReference type="OrthoDB" id="2018133at2759"/>
<dbReference type="Pfam" id="PF00378">
    <property type="entry name" value="ECH_1"/>
    <property type="match status" value="1"/>
</dbReference>
<proteinExistence type="inferred from homology"/>
<dbReference type="OMA" id="SCDMVVC"/>
<evidence type="ECO:0000313" key="3">
    <source>
        <dbReference type="EMBL" id="GBG93071.1"/>
    </source>
</evidence>
<protein>
    <recommendedName>
        <fullName evidence="5">Enoyl-CoA hydratase</fullName>
    </recommendedName>
</protein>
<dbReference type="STRING" id="69332.A0A388MEU2"/>
<dbReference type="CDD" id="cd06558">
    <property type="entry name" value="crotonase-like"/>
    <property type="match status" value="1"/>
</dbReference>
<dbReference type="InterPro" id="IPR001753">
    <property type="entry name" value="Enoyl-CoA_hydra/iso"/>
</dbReference>
<keyword evidence="4" id="KW-1185">Reference proteome</keyword>
<evidence type="ECO:0008006" key="5">
    <source>
        <dbReference type="Google" id="ProtNLM"/>
    </source>
</evidence>
<feature type="region of interest" description="Disordered" evidence="2">
    <location>
        <begin position="258"/>
        <end position="282"/>
    </location>
</feature>
<reference evidence="3 4" key="1">
    <citation type="journal article" date="2018" name="Cell">
        <title>The Chara Genome: Secondary Complexity and Implications for Plant Terrestrialization.</title>
        <authorList>
            <person name="Nishiyama T."/>
            <person name="Sakayama H."/>
            <person name="Vries J.D."/>
            <person name="Buschmann H."/>
            <person name="Saint-Marcoux D."/>
            <person name="Ullrich K.K."/>
            <person name="Haas F.B."/>
            <person name="Vanderstraeten L."/>
            <person name="Becker D."/>
            <person name="Lang D."/>
            <person name="Vosolsobe S."/>
            <person name="Rombauts S."/>
            <person name="Wilhelmsson P.K.I."/>
            <person name="Janitza P."/>
            <person name="Kern R."/>
            <person name="Heyl A."/>
            <person name="Rumpler F."/>
            <person name="Villalobos L.I.A.C."/>
            <person name="Clay J.M."/>
            <person name="Skokan R."/>
            <person name="Toyoda A."/>
            <person name="Suzuki Y."/>
            <person name="Kagoshima H."/>
            <person name="Schijlen E."/>
            <person name="Tajeshwar N."/>
            <person name="Catarino B."/>
            <person name="Hetherington A.J."/>
            <person name="Saltykova A."/>
            <person name="Bonnot C."/>
            <person name="Breuninger H."/>
            <person name="Symeonidi A."/>
            <person name="Radhakrishnan G.V."/>
            <person name="Van Nieuwerburgh F."/>
            <person name="Deforce D."/>
            <person name="Chang C."/>
            <person name="Karol K.G."/>
            <person name="Hedrich R."/>
            <person name="Ulvskov P."/>
            <person name="Glockner G."/>
            <person name="Delwiche C.F."/>
            <person name="Petrasek J."/>
            <person name="Van de Peer Y."/>
            <person name="Friml J."/>
            <person name="Beilby M."/>
            <person name="Dolan L."/>
            <person name="Kohara Y."/>
            <person name="Sugano S."/>
            <person name="Fujiyama A."/>
            <person name="Delaux P.-M."/>
            <person name="Quint M."/>
            <person name="TheiBen G."/>
            <person name="Hagemann M."/>
            <person name="Harholt J."/>
            <person name="Dunand C."/>
            <person name="Zachgo S."/>
            <person name="Langdale J."/>
            <person name="Maumus F."/>
            <person name="Straeten D.V.D."/>
            <person name="Gould S.B."/>
            <person name="Rensing S.A."/>
        </authorList>
    </citation>
    <scope>NUCLEOTIDE SEQUENCE [LARGE SCALE GENOMIC DNA]</scope>
    <source>
        <strain evidence="3 4">S276</strain>
    </source>
</reference>
<dbReference type="EMBL" id="BFEA01001221">
    <property type="protein sequence ID" value="GBG93071.1"/>
    <property type="molecule type" value="Genomic_DNA"/>
</dbReference>
<evidence type="ECO:0000256" key="2">
    <source>
        <dbReference type="SAM" id="MobiDB-lite"/>
    </source>
</evidence>
<evidence type="ECO:0000313" key="4">
    <source>
        <dbReference type="Proteomes" id="UP000265515"/>
    </source>
</evidence>
<dbReference type="NCBIfam" id="NF004840">
    <property type="entry name" value="PRK06190.1"/>
    <property type="match status" value="1"/>
</dbReference>
<accession>A0A388MEU2</accession>
<evidence type="ECO:0000256" key="1">
    <source>
        <dbReference type="ARBA" id="ARBA00005254"/>
    </source>
</evidence>
<dbReference type="AlphaFoldDB" id="A0A388MEU2"/>
<organism evidence="3 4">
    <name type="scientific">Chara braunii</name>
    <name type="common">Braun's stonewort</name>
    <dbReference type="NCBI Taxonomy" id="69332"/>
    <lineage>
        <taxon>Eukaryota</taxon>
        <taxon>Viridiplantae</taxon>
        <taxon>Streptophyta</taxon>
        <taxon>Charophyceae</taxon>
        <taxon>Charales</taxon>
        <taxon>Characeae</taxon>
        <taxon>Chara</taxon>
    </lineage>
</organism>
<dbReference type="PANTHER" id="PTHR43802">
    <property type="entry name" value="ENOYL-COA HYDRATASE"/>
    <property type="match status" value="1"/>
</dbReference>
<dbReference type="Gene3D" id="3.90.226.10">
    <property type="entry name" value="2-enoyl-CoA Hydratase, Chain A, domain 1"/>
    <property type="match status" value="1"/>
</dbReference>
<dbReference type="InterPro" id="IPR029045">
    <property type="entry name" value="ClpP/crotonase-like_dom_sf"/>
</dbReference>
<gene>
    <name evidence="3" type="ORF">CBR_g58690</name>
</gene>